<dbReference type="InterPro" id="IPR037066">
    <property type="entry name" value="Plug_dom_sf"/>
</dbReference>
<dbReference type="RefSeq" id="WP_072979073.1">
    <property type="nucleotide sequence ID" value="NZ_FQXT01000001.1"/>
</dbReference>
<dbReference type="EMBL" id="FQXT01000001">
    <property type="protein sequence ID" value="SHH35854.1"/>
    <property type="molecule type" value="Genomic_DNA"/>
</dbReference>
<dbReference type="GO" id="GO:0009279">
    <property type="term" value="C:cell outer membrane"/>
    <property type="evidence" value="ECO:0007669"/>
    <property type="project" value="UniProtKB-SubCell"/>
</dbReference>
<evidence type="ECO:0000256" key="3">
    <source>
        <dbReference type="ARBA" id="ARBA00022452"/>
    </source>
</evidence>
<evidence type="ECO:0000256" key="6">
    <source>
        <dbReference type="ARBA" id="ARBA00023004"/>
    </source>
</evidence>
<dbReference type="InterPro" id="IPR039426">
    <property type="entry name" value="TonB-dep_rcpt-like"/>
</dbReference>
<evidence type="ECO:0000256" key="8">
    <source>
        <dbReference type="ARBA" id="ARBA00023077"/>
    </source>
</evidence>
<dbReference type="FunFam" id="2.60.40.1120:FF:000003">
    <property type="entry name" value="Outer membrane protein Omp121"/>
    <property type="match status" value="1"/>
</dbReference>
<dbReference type="EMBL" id="QOVN01000004">
    <property type="protein sequence ID" value="RXG29008.1"/>
    <property type="molecule type" value="Genomic_DNA"/>
</dbReference>
<dbReference type="PANTHER" id="PTHR32552">
    <property type="entry name" value="FERRICHROME IRON RECEPTOR-RELATED"/>
    <property type="match status" value="1"/>
</dbReference>
<keyword evidence="13" id="KW-0732">Signal</keyword>
<dbReference type="Pfam" id="PF07715">
    <property type="entry name" value="Plug"/>
    <property type="match status" value="1"/>
</dbReference>
<dbReference type="Gene3D" id="2.40.170.20">
    <property type="entry name" value="TonB-dependent receptor, beta-barrel domain"/>
    <property type="match status" value="1"/>
</dbReference>
<dbReference type="Gene3D" id="2.170.130.10">
    <property type="entry name" value="TonB-dependent receptor, plug domain"/>
    <property type="match status" value="1"/>
</dbReference>
<dbReference type="SUPFAM" id="SSF49464">
    <property type="entry name" value="Carboxypeptidase regulatory domain-like"/>
    <property type="match status" value="1"/>
</dbReference>
<keyword evidence="4" id="KW-0410">Iron transport</keyword>
<feature type="domain" description="TonB-dependent receptor-like beta-barrel" evidence="14">
    <location>
        <begin position="435"/>
        <end position="921"/>
    </location>
</feature>
<feature type="signal peptide" evidence="13">
    <location>
        <begin position="1"/>
        <end position="18"/>
    </location>
</feature>
<dbReference type="NCBIfam" id="TIGR04056">
    <property type="entry name" value="OMP_RagA_SusC"/>
    <property type="match status" value="1"/>
</dbReference>
<keyword evidence="19" id="KW-1185">Reference proteome</keyword>
<keyword evidence="5 11" id="KW-0812">Transmembrane</keyword>
<evidence type="ECO:0000256" key="9">
    <source>
        <dbReference type="ARBA" id="ARBA00023136"/>
    </source>
</evidence>
<dbReference type="GO" id="GO:0006826">
    <property type="term" value="P:iron ion transport"/>
    <property type="evidence" value="ECO:0007669"/>
    <property type="project" value="UniProtKB-KW"/>
</dbReference>
<dbReference type="Pfam" id="PF00593">
    <property type="entry name" value="TonB_dep_Rec_b-barrel"/>
    <property type="match status" value="1"/>
</dbReference>
<gene>
    <name evidence="16" type="ORF">DSM01_2471</name>
    <name evidence="17" type="ORF">SAMN04487999_0005</name>
</gene>
<dbReference type="InterPro" id="IPR000531">
    <property type="entry name" value="Beta-barrel_TonB"/>
</dbReference>
<evidence type="ECO:0000259" key="15">
    <source>
        <dbReference type="Pfam" id="PF07715"/>
    </source>
</evidence>
<evidence type="ECO:0000256" key="13">
    <source>
        <dbReference type="SAM" id="SignalP"/>
    </source>
</evidence>
<sequence length="1030" mass="115114">MKKIFTLFILLVSLVSFAQQTVKGIVKDPNGVPLGGVTVMIPDSSRGTVTDFDGNFSIEVNSGETLQFSYVGFTKQEVVISNQSVLEIIMAEDAQALDAVVVTALGIKKEKKALGYAVQEVEGDNLEKAKEPNFVNQLSGRVAGLNIKNSTDLFQNPTIELRGATPLLVIDGIPDRTLDIWKINSDDIESISVLKGATASALYGSVGRNGAIMITTKRGKKGKLNVSFNNSTLFQTDFIRVPDVQTTYGNGNRGVYAYVNGSGSGTEGGGWIWGPRLDQQDPTTTSGFYETTQYNSPIDPNTGELIPIPFTSRGKDNIKNFFETGIIQSNNVSVGWGNDKADVRLSLSNNYQKGIVPNTDLKNTSFNLAGTIRPTDKLTLNGSLTYNKQFTSNFPEVGYGPTNYLYNLILWTGTDVDIRDLKNYWREGQEGIQQRHFNISYYNNPYFQAYEYERGYNKTNIYGNASFNYEINDALSLRGRTGVNEYSLYRTYKEPKSYIGYGNKSRGNFSIAQTEYFDITSDLALHFEKKISDNFGITAEGAYVNYYRNSKNTSQSTDGLNVPGFYNLANNAGATLLGSNREEKETINSFYGFIDLEFYNAFYLSLTGRNDKVSTLPEGNNSFFYPSVSGSVVLSSLFEMPQWISFAKLRGSWSRVSEGKIGSDPYDYILAYEKGTIWNGTPSTYFGSNLLSPNLEPETSDTWEVGANIRTLNNRLGLDIAYYQARDYNNLIYSPISDASGYSSILLNGNEFQRKGIELTLDATPIKNENFSWNTQINLSHYRRYQEEIYGDREQTEGYIRVGDRTDKIYTGVYQTNAEGDVIFENGLPVSDPYDRFIGYDEPDLTYGISNSLQYENISLSFLFDGRLGGLMYSNTNQKMWWGGTSKGTVNQFREDAVNGENTYIGNGVVVTGGSVSYDVNGTITEDTRTYAPNDVPVNYISFMQSTSNYHNKNYHYYKETFIKLREVTLTYQFNEAFLERTPFKSLDVSLVGRNLWLASDIPNVDPDSGVDNLQAPATRNIGFNINAKF</sequence>
<evidence type="ECO:0000256" key="5">
    <source>
        <dbReference type="ARBA" id="ARBA00022692"/>
    </source>
</evidence>
<dbReference type="InterPro" id="IPR012910">
    <property type="entry name" value="Plug_dom"/>
</dbReference>
<dbReference type="InterPro" id="IPR023997">
    <property type="entry name" value="TonB-dep_OMP_SusC/RagA_CS"/>
</dbReference>
<comment type="similarity">
    <text evidence="11 12">Belongs to the TonB-dependent receptor family.</text>
</comment>
<dbReference type="Proteomes" id="UP000290037">
    <property type="component" value="Unassembled WGS sequence"/>
</dbReference>
<dbReference type="OrthoDB" id="9768177at2"/>
<evidence type="ECO:0000256" key="12">
    <source>
        <dbReference type="RuleBase" id="RU003357"/>
    </source>
</evidence>
<feature type="chain" id="PRO_5012364229" evidence="13">
    <location>
        <begin position="19"/>
        <end position="1030"/>
    </location>
</feature>
<reference evidence="16 19" key="3">
    <citation type="submission" date="2018-07" db="EMBL/GenBank/DDBJ databases">
        <title>Leeuwenhoekiella genomics.</title>
        <authorList>
            <person name="Tahon G."/>
            <person name="Willems A."/>
        </authorList>
    </citation>
    <scope>NUCLEOTIDE SEQUENCE [LARGE SCALE GENOMIC DNA]</scope>
    <source>
        <strain evidence="16 19">LMG 24856</strain>
    </source>
</reference>
<evidence type="ECO:0000256" key="7">
    <source>
        <dbReference type="ARBA" id="ARBA00023065"/>
    </source>
</evidence>
<dbReference type="NCBIfam" id="TIGR04057">
    <property type="entry name" value="SusC_RagA_signa"/>
    <property type="match status" value="1"/>
</dbReference>
<evidence type="ECO:0000313" key="16">
    <source>
        <dbReference type="EMBL" id="RXG29008.1"/>
    </source>
</evidence>
<keyword evidence="7" id="KW-0406">Ion transport</keyword>
<evidence type="ECO:0000313" key="17">
    <source>
        <dbReference type="EMBL" id="SHH35854.1"/>
    </source>
</evidence>
<protein>
    <submittedName>
        <fullName evidence="16">TonB-linked SusC/RagA family outer membrane protein</fullName>
    </submittedName>
    <submittedName>
        <fullName evidence="17">TonB-linked outer membrane protein, SusC/RagA family</fullName>
    </submittedName>
</protein>
<dbReference type="STRING" id="573501.SAMN04487999_0005"/>
<dbReference type="Proteomes" id="UP000184240">
    <property type="component" value="Unassembled WGS sequence"/>
</dbReference>
<keyword evidence="3 11" id="KW-1134">Transmembrane beta strand</keyword>
<keyword evidence="8 12" id="KW-0798">TonB box</keyword>
<dbReference type="InterPro" id="IPR008969">
    <property type="entry name" value="CarboxyPept-like_regulatory"/>
</dbReference>
<dbReference type="Pfam" id="PF13715">
    <property type="entry name" value="CarbopepD_reg_2"/>
    <property type="match status" value="1"/>
</dbReference>
<keyword evidence="2 11" id="KW-0813">Transport</keyword>
<evidence type="ECO:0000256" key="2">
    <source>
        <dbReference type="ARBA" id="ARBA00022448"/>
    </source>
</evidence>
<feature type="domain" description="TonB-dependent receptor plug" evidence="15">
    <location>
        <begin position="112"/>
        <end position="210"/>
    </location>
</feature>
<evidence type="ECO:0000256" key="1">
    <source>
        <dbReference type="ARBA" id="ARBA00004571"/>
    </source>
</evidence>
<keyword evidence="6" id="KW-0408">Iron</keyword>
<dbReference type="InterPro" id="IPR036942">
    <property type="entry name" value="Beta-barrel_TonB_sf"/>
</dbReference>
<dbReference type="SUPFAM" id="SSF56935">
    <property type="entry name" value="Porins"/>
    <property type="match status" value="1"/>
</dbReference>
<evidence type="ECO:0000259" key="14">
    <source>
        <dbReference type="Pfam" id="PF00593"/>
    </source>
</evidence>
<dbReference type="InterPro" id="IPR023996">
    <property type="entry name" value="TonB-dep_OMP_SusC/RagA"/>
</dbReference>
<name>A0A1M5SBG2_9FLAO</name>
<evidence type="ECO:0000256" key="11">
    <source>
        <dbReference type="PROSITE-ProRule" id="PRU01360"/>
    </source>
</evidence>
<proteinExistence type="inferred from homology"/>
<evidence type="ECO:0000256" key="4">
    <source>
        <dbReference type="ARBA" id="ARBA00022496"/>
    </source>
</evidence>
<comment type="subcellular location">
    <subcellularLocation>
        <location evidence="1 11">Cell outer membrane</location>
        <topology evidence="1 11">Multi-pass membrane protein</topology>
    </subcellularLocation>
</comment>
<dbReference type="PANTHER" id="PTHR32552:SF81">
    <property type="entry name" value="TONB-DEPENDENT OUTER MEMBRANE RECEPTOR"/>
    <property type="match status" value="1"/>
</dbReference>
<dbReference type="Gene3D" id="2.60.40.1120">
    <property type="entry name" value="Carboxypeptidase-like, regulatory domain"/>
    <property type="match status" value="1"/>
</dbReference>
<reference evidence="17" key="2">
    <citation type="submission" date="2016-11" db="EMBL/GenBank/DDBJ databases">
        <authorList>
            <person name="Jaros S."/>
            <person name="Januszkiewicz K."/>
            <person name="Wedrychowicz H."/>
        </authorList>
    </citation>
    <scope>NUCLEOTIDE SEQUENCE [LARGE SCALE GENOMIC DNA]</scope>
    <source>
        <strain evidence="17">DSM 19859</strain>
    </source>
</reference>
<accession>A0A1M5SBG2</accession>
<dbReference type="AlphaFoldDB" id="A0A1M5SBG2"/>
<keyword evidence="9 11" id="KW-0472">Membrane</keyword>
<evidence type="ECO:0000313" key="18">
    <source>
        <dbReference type="Proteomes" id="UP000184240"/>
    </source>
</evidence>
<reference evidence="18" key="1">
    <citation type="submission" date="2016-11" db="EMBL/GenBank/DDBJ databases">
        <authorList>
            <person name="Varghese N."/>
            <person name="Submissions S."/>
        </authorList>
    </citation>
    <scope>NUCLEOTIDE SEQUENCE [LARGE SCALE GENOMIC DNA]</scope>
    <source>
        <strain evidence="18">DSM 19859</strain>
    </source>
</reference>
<organism evidence="17 18">
    <name type="scientific">Leeuwenhoekiella palythoae</name>
    <dbReference type="NCBI Taxonomy" id="573501"/>
    <lineage>
        <taxon>Bacteria</taxon>
        <taxon>Pseudomonadati</taxon>
        <taxon>Bacteroidota</taxon>
        <taxon>Flavobacteriia</taxon>
        <taxon>Flavobacteriales</taxon>
        <taxon>Flavobacteriaceae</taxon>
        <taxon>Leeuwenhoekiella</taxon>
    </lineage>
</organism>
<keyword evidence="10 11" id="KW-0998">Cell outer membrane</keyword>
<dbReference type="PROSITE" id="PS52016">
    <property type="entry name" value="TONB_DEPENDENT_REC_3"/>
    <property type="match status" value="1"/>
</dbReference>
<evidence type="ECO:0000256" key="10">
    <source>
        <dbReference type="ARBA" id="ARBA00023237"/>
    </source>
</evidence>
<evidence type="ECO:0000313" key="19">
    <source>
        <dbReference type="Proteomes" id="UP000290037"/>
    </source>
</evidence>